<gene>
    <name evidence="1" type="ORF">JFN88_10735</name>
</gene>
<dbReference type="SUPFAM" id="SSF74731">
    <property type="entry name" value="Ribosomal protein L20"/>
    <property type="match status" value="1"/>
</dbReference>
<accession>A0A934IYV3</accession>
<keyword evidence="2" id="KW-1185">Reference proteome</keyword>
<evidence type="ECO:0008006" key="3">
    <source>
        <dbReference type="Google" id="ProtNLM"/>
    </source>
</evidence>
<dbReference type="AlphaFoldDB" id="A0A934IYV3"/>
<name>A0A934IYV3_9BACL</name>
<comment type="caution">
    <text evidence="1">The sequence shown here is derived from an EMBL/GenBank/DDBJ whole genome shotgun (WGS) entry which is preliminary data.</text>
</comment>
<sequence length="120" mass="14511">MTKNSLKIISKLKNNNISFFTKKKLGNKKQTIQKSIKSLHRSYIDRKKRKIFFNKLWLVRLNGFLNKEKKLKNFYFDRINWNILNFLLKTNSILVNKKVSNFLINYDIFSFFQIIETIEA</sequence>
<proteinExistence type="predicted"/>
<dbReference type="InterPro" id="IPR035566">
    <property type="entry name" value="Ribosomal_protein_bL20_C"/>
</dbReference>
<evidence type="ECO:0000313" key="2">
    <source>
        <dbReference type="Proteomes" id="UP000640274"/>
    </source>
</evidence>
<dbReference type="Proteomes" id="UP000640274">
    <property type="component" value="Unassembled WGS sequence"/>
</dbReference>
<protein>
    <recommendedName>
        <fullName evidence="3">50S ribosomal protein L20</fullName>
    </recommendedName>
</protein>
<evidence type="ECO:0000313" key="1">
    <source>
        <dbReference type="EMBL" id="MBJ6361756.1"/>
    </source>
</evidence>
<organism evidence="1 2">
    <name type="scientific">Paenibacillus roseus</name>
    <dbReference type="NCBI Taxonomy" id="2798579"/>
    <lineage>
        <taxon>Bacteria</taxon>
        <taxon>Bacillati</taxon>
        <taxon>Bacillota</taxon>
        <taxon>Bacilli</taxon>
        <taxon>Bacillales</taxon>
        <taxon>Paenibacillaceae</taxon>
        <taxon>Paenibacillus</taxon>
    </lineage>
</organism>
<dbReference type="EMBL" id="JAELUP010000045">
    <property type="protein sequence ID" value="MBJ6361756.1"/>
    <property type="molecule type" value="Genomic_DNA"/>
</dbReference>
<reference evidence="1" key="1">
    <citation type="submission" date="2020-12" db="EMBL/GenBank/DDBJ databases">
        <authorList>
            <person name="Huq M.A."/>
        </authorList>
    </citation>
    <scope>NUCLEOTIDE SEQUENCE</scope>
    <source>
        <strain evidence="1">MAHUQ-46</strain>
    </source>
</reference>